<dbReference type="PROSITE" id="PS51982">
    <property type="entry name" value="CMP"/>
    <property type="match status" value="1"/>
</dbReference>
<dbReference type="PROSITE" id="PS50071">
    <property type="entry name" value="HOMEOBOX_2"/>
    <property type="match status" value="2"/>
</dbReference>
<dbReference type="InterPro" id="IPR032392">
    <property type="entry name" value="ULD"/>
</dbReference>
<dbReference type="PANTHER" id="PTHR15116:SF16">
    <property type="entry name" value="DEFECTIVE PROVENTRICULUS, ISOFORM A"/>
    <property type="match status" value="1"/>
</dbReference>
<dbReference type="AlphaFoldDB" id="A0A9J7E6D4"/>
<feature type="DNA-binding region" description="Homeobox" evidence="7">
    <location>
        <begin position="663"/>
        <end position="732"/>
    </location>
</feature>
<keyword evidence="6 7" id="KW-0539">Nucleus</keyword>
<dbReference type="InterPro" id="IPR039673">
    <property type="entry name" value="SATB1/SATB2"/>
</dbReference>
<dbReference type="GO" id="GO:0000981">
    <property type="term" value="F:DNA-binding transcription factor activity, RNA polymerase II-specific"/>
    <property type="evidence" value="ECO:0007669"/>
    <property type="project" value="TreeGrafter"/>
</dbReference>
<evidence type="ECO:0000256" key="4">
    <source>
        <dbReference type="ARBA" id="ARBA00023125"/>
    </source>
</evidence>
<keyword evidence="12" id="KW-1185">Reference proteome</keyword>
<evidence type="ECO:0000256" key="5">
    <source>
        <dbReference type="ARBA" id="ARBA00023155"/>
    </source>
</evidence>
<evidence type="ECO:0000259" key="11">
    <source>
        <dbReference type="PROSITE" id="PS51982"/>
    </source>
</evidence>
<feature type="compositionally biased region" description="Low complexity" evidence="9">
    <location>
        <begin position="739"/>
        <end position="751"/>
    </location>
</feature>
<keyword evidence="4 7" id="KW-0238">DNA-binding</keyword>
<dbReference type="Gene3D" id="1.10.10.60">
    <property type="entry name" value="Homeodomain-like"/>
    <property type="match status" value="2"/>
</dbReference>
<comment type="subcellular location">
    <subcellularLocation>
        <location evidence="1 7 8">Nucleus</location>
    </subcellularLocation>
</comment>
<dbReference type="Proteomes" id="UP000301870">
    <property type="component" value="Chromosome 16"/>
</dbReference>
<sequence length="759" mass="85503">MDFQSAMETFAEAWAAANNVKTEAPTDLAQMAANIQQAYLKNLSAELRRSKTPPRRSPEERAVPRPPSAPVHHERIQHTPHPPHTPHLSPKKEAFNNLMNKGTPNKVRRLESDKGYFSEESTVKTVPVHCVVEVVSSLEEGAWRRRAVVETDSYVIIPVPTPFYELVPTALIRLGYSHELAASAKGSVVINNWKPLPFERISDVPTATVGEVLGELSTVATLRIQLLRPRPTPLQDIKDKLLRLLLVQSRPLLMSTGCPLDEITLAQICRGQERAPGPHNLYEPSEEMRRKFESWWSAQVSPRPPPFSPRRYPSPGPKTRSPTLNTIPDHLHPALQTVQSQYPTQKTRMRTSFDPELELPKLQRWFSENQHPSRQQIQQYVRELNNLESRRGRKPLDVNNVVYWFKNARAAQKRAELRNIGGLGCHLGVNGFNSRSHSPTNGSLMAGSDNYGSQDHNSMKSPLLSGSPGRYPMSVMSEDNLSNGGSDMEDDGADLNPDDRPESPDAPLSLITTKKNNDHETDDRPEESPKPPDIIKVHDIKQEPRDLSKPDNAVSPQRSPAKNSDSSHNNNSSNNNNNEDENGVGEDHDGSDEDVIQERHYRPSSPHLDRLPFPMVPNHPMFGHGIMYMSQYMSGFPGVGAVPGEGASGLNLALAGASDERRKRNRTFIDPVSEVPVLEQWFSMNTHPSHNLILKYTEELNRMPYRQKFPRLESKNVQFWFKNRRAKCKRLKMSLYEPSSPGHYSHPGHPHALAERKLV</sequence>
<dbReference type="FunFam" id="1.10.10.60:FF:000169">
    <property type="entry name" value="DNA-binding protein SATB1"/>
    <property type="match status" value="2"/>
</dbReference>
<feature type="compositionally biased region" description="Polar residues" evidence="9">
    <location>
        <begin position="450"/>
        <end position="460"/>
    </location>
</feature>
<dbReference type="GO" id="GO:0000978">
    <property type="term" value="F:RNA polymerase II cis-regulatory region sequence-specific DNA binding"/>
    <property type="evidence" value="ECO:0007669"/>
    <property type="project" value="TreeGrafter"/>
</dbReference>
<feature type="domain" description="Homeobox" evidence="10">
    <location>
        <begin position="661"/>
        <end position="731"/>
    </location>
</feature>
<evidence type="ECO:0000256" key="9">
    <source>
        <dbReference type="SAM" id="MobiDB-lite"/>
    </source>
</evidence>
<feature type="compositionally biased region" description="Basic and acidic residues" evidence="9">
    <location>
        <begin position="515"/>
        <end position="549"/>
    </location>
</feature>
<dbReference type="InterPro" id="IPR038224">
    <property type="entry name" value="SATB_ULD_sf"/>
</dbReference>
<dbReference type="FunFam" id="3.10.20.710:FF:000002">
    <property type="entry name" value="Defective proventriculus, isoform A"/>
    <property type="match status" value="1"/>
</dbReference>
<keyword evidence="2" id="KW-0677">Repeat</keyword>
<dbReference type="InterPro" id="IPR009057">
    <property type="entry name" value="Homeodomain-like_sf"/>
</dbReference>
<dbReference type="RefSeq" id="XP_022822332.1">
    <property type="nucleotide sequence ID" value="XM_022966564.1"/>
</dbReference>
<feature type="compositionally biased region" description="Low complexity" evidence="9">
    <location>
        <begin position="563"/>
        <end position="577"/>
    </location>
</feature>
<reference evidence="13" key="1">
    <citation type="submission" date="2025-08" db="UniProtKB">
        <authorList>
            <consortium name="RefSeq"/>
        </authorList>
    </citation>
    <scope>IDENTIFICATION</scope>
    <source>
        <strain evidence="13">Ishihara</strain>
        <tissue evidence="13">Whole body</tissue>
    </source>
</reference>
<evidence type="ECO:0000256" key="1">
    <source>
        <dbReference type="ARBA" id="ARBA00004123"/>
    </source>
</evidence>
<feature type="compositionally biased region" description="Pro residues" evidence="9">
    <location>
        <begin position="302"/>
        <end position="316"/>
    </location>
</feature>
<dbReference type="PANTHER" id="PTHR15116">
    <property type="entry name" value="DNA-BINDING PROTEIN SATB FAMILY MEMBER"/>
    <property type="match status" value="1"/>
</dbReference>
<feature type="compositionally biased region" description="Acidic residues" evidence="9">
    <location>
        <begin position="578"/>
        <end position="591"/>
    </location>
</feature>
<dbReference type="Pfam" id="PF16534">
    <property type="entry name" value="ULD"/>
    <property type="match status" value="1"/>
</dbReference>
<evidence type="ECO:0000256" key="2">
    <source>
        <dbReference type="ARBA" id="ARBA00022737"/>
    </source>
</evidence>
<evidence type="ECO:0000313" key="13">
    <source>
        <dbReference type="RefSeq" id="XP_022822332.1"/>
    </source>
</evidence>
<dbReference type="Gene3D" id="3.10.20.710">
    <property type="entry name" value="SATB, ubiquitin-like oligomerisation domain"/>
    <property type="match status" value="1"/>
</dbReference>
<dbReference type="KEGG" id="sliu:111353500"/>
<dbReference type="SMART" id="SM00389">
    <property type="entry name" value="HOX"/>
    <property type="match status" value="2"/>
</dbReference>
<dbReference type="CDD" id="cd11585">
    <property type="entry name" value="SATB1_N"/>
    <property type="match status" value="1"/>
</dbReference>
<name>A0A9J7E6D4_SPOLT</name>
<feature type="DNA-binding region" description="Homeobox" evidence="7">
    <location>
        <begin position="347"/>
        <end position="416"/>
    </location>
</feature>
<dbReference type="SUPFAM" id="SSF46689">
    <property type="entry name" value="Homeodomain-like"/>
    <property type="match status" value="2"/>
</dbReference>
<feature type="region of interest" description="Disordered" evidence="9">
    <location>
        <begin position="300"/>
        <end position="325"/>
    </location>
</feature>
<evidence type="ECO:0000256" key="6">
    <source>
        <dbReference type="ARBA" id="ARBA00023242"/>
    </source>
</evidence>
<evidence type="ECO:0000313" key="12">
    <source>
        <dbReference type="Proteomes" id="UP000301870"/>
    </source>
</evidence>
<proteinExistence type="predicted"/>
<dbReference type="CDD" id="cd00086">
    <property type="entry name" value="homeodomain"/>
    <property type="match status" value="2"/>
</dbReference>
<organism evidence="12 13">
    <name type="scientific">Spodoptera litura</name>
    <name type="common">Asian cotton leafworm</name>
    <dbReference type="NCBI Taxonomy" id="69820"/>
    <lineage>
        <taxon>Eukaryota</taxon>
        <taxon>Metazoa</taxon>
        <taxon>Ecdysozoa</taxon>
        <taxon>Arthropoda</taxon>
        <taxon>Hexapoda</taxon>
        <taxon>Insecta</taxon>
        <taxon>Pterygota</taxon>
        <taxon>Neoptera</taxon>
        <taxon>Endopterygota</taxon>
        <taxon>Lepidoptera</taxon>
        <taxon>Glossata</taxon>
        <taxon>Ditrysia</taxon>
        <taxon>Noctuoidea</taxon>
        <taxon>Noctuidae</taxon>
        <taxon>Amphipyrinae</taxon>
        <taxon>Spodoptera</taxon>
    </lineage>
</organism>
<keyword evidence="3" id="KW-0832">Ubl conjugation</keyword>
<feature type="domain" description="Homeobox" evidence="10">
    <location>
        <begin position="345"/>
        <end position="415"/>
    </location>
</feature>
<dbReference type="CTD" id="37546"/>
<evidence type="ECO:0000256" key="3">
    <source>
        <dbReference type="ARBA" id="ARBA00022843"/>
    </source>
</evidence>
<evidence type="ECO:0000259" key="10">
    <source>
        <dbReference type="PROSITE" id="PS50071"/>
    </source>
</evidence>
<dbReference type="GO" id="GO:0005634">
    <property type="term" value="C:nucleus"/>
    <property type="evidence" value="ECO:0007669"/>
    <property type="project" value="UniProtKB-SubCell"/>
</dbReference>
<dbReference type="InterPro" id="IPR001356">
    <property type="entry name" value="HD"/>
</dbReference>
<dbReference type="GeneID" id="111353500"/>
<protein>
    <submittedName>
        <fullName evidence="13">Uncharacterized protein LOC111353500 isoform X1</fullName>
    </submittedName>
</protein>
<dbReference type="Pfam" id="PF00046">
    <property type="entry name" value="Homeodomain"/>
    <property type="match status" value="2"/>
</dbReference>
<gene>
    <name evidence="13" type="primary">LOC111353500</name>
</gene>
<feature type="region of interest" description="Disordered" evidence="9">
    <location>
        <begin position="438"/>
        <end position="591"/>
    </location>
</feature>
<feature type="region of interest" description="Disordered" evidence="9">
    <location>
        <begin position="739"/>
        <end position="759"/>
    </location>
</feature>
<dbReference type="OrthoDB" id="10052721at2759"/>
<dbReference type="GO" id="GO:0006338">
    <property type="term" value="P:chromatin remodeling"/>
    <property type="evidence" value="ECO:0007669"/>
    <property type="project" value="InterPro"/>
</dbReference>
<feature type="domain" description="CMP" evidence="11">
    <location>
        <begin position="123"/>
        <end position="228"/>
    </location>
</feature>
<feature type="region of interest" description="Disordered" evidence="9">
    <location>
        <begin position="45"/>
        <end position="91"/>
    </location>
</feature>
<accession>A0A9J7E6D4</accession>
<evidence type="ECO:0000256" key="8">
    <source>
        <dbReference type="RuleBase" id="RU000682"/>
    </source>
</evidence>
<evidence type="ECO:0000256" key="7">
    <source>
        <dbReference type="PROSITE-ProRule" id="PRU00108"/>
    </source>
</evidence>
<keyword evidence="5 7" id="KW-0371">Homeobox</keyword>